<accession>A0A6S7F8Z5</accession>
<dbReference type="GO" id="GO:0032259">
    <property type="term" value="P:methylation"/>
    <property type="evidence" value="ECO:0007669"/>
    <property type="project" value="UniProtKB-KW"/>
</dbReference>
<proteinExistence type="predicted"/>
<evidence type="ECO:0000313" key="2">
    <source>
        <dbReference type="EMBL" id="CAB3931382.1"/>
    </source>
</evidence>
<keyword evidence="3" id="KW-1185">Reference proteome</keyword>
<dbReference type="Pfam" id="PF08241">
    <property type="entry name" value="Methyltransf_11"/>
    <property type="match status" value="1"/>
</dbReference>
<keyword evidence="2" id="KW-0808">Transferase</keyword>
<dbReference type="PANTHER" id="PTHR43591">
    <property type="entry name" value="METHYLTRANSFERASE"/>
    <property type="match status" value="1"/>
</dbReference>
<dbReference type="InterPro" id="IPR013216">
    <property type="entry name" value="Methyltransf_11"/>
</dbReference>
<dbReference type="EC" id="2.1.1.163" evidence="2"/>
<gene>
    <name evidence="2" type="primary">COQ5</name>
    <name evidence="2" type="ORF">LMG6000_02124</name>
</gene>
<dbReference type="PANTHER" id="PTHR43591:SF24">
    <property type="entry name" value="2-METHOXY-6-POLYPRENYL-1,4-BENZOQUINOL METHYLASE, MITOCHONDRIAL"/>
    <property type="match status" value="1"/>
</dbReference>
<dbReference type="Gene3D" id="3.40.50.150">
    <property type="entry name" value="Vaccinia Virus protein VP39"/>
    <property type="match status" value="1"/>
</dbReference>
<dbReference type="RefSeq" id="WP_175202375.1">
    <property type="nucleotide sequence ID" value="NZ_CADILH010000003.1"/>
</dbReference>
<dbReference type="AlphaFoldDB" id="A0A6S7F8Z5"/>
<dbReference type="GO" id="GO:0043770">
    <property type="term" value="F:demethylmenaquinone methyltransferase activity"/>
    <property type="evidence" value="ECO:0007669"/>
    <property type="project" value="UniProtKB-EC"/>
</dbReference>
<dbReference type="EMBL" id="CADILH010000003">
    <property type="protein sequence ID" value="CAB3931382.1"/>
    <property type="molecule type" value="Genomic_DNA"/>
</dbReference>
<evidence type="ECO:0000313" key="3">
    <source>
        <dbReference type="Proteomes" id="UP000494183"/>
    </source>
</evidence>
<dbReference type="CDD" id="cd02440">
    <property type="entry name" value="AdoMet_MTases"/>
    <property type="match status" value="1"/>
</dbReference>
<dbReference type="Proteomes" id="UP000494183">
    <property type="component" value="Unassembled WGS sequence"/>
</dbReference>
<dbReference type="InterPro" id="IPR029063">
    <property type="entry name" value="SAM-dependent_MTases_sf"/>
</dbReference>
<organism evidence="2 3">
    <name type="scientific">Achromobacter insolitus</name>
    <dbReference type="NCBI Taxonomy" id="217204"/>
    <lineage>
        <taxon>Bacteria</taxon>
        <taxon>Pseudomonadati</taxon>
        <taxon>Pseudomonadota</taxon>
        <taxon>Betaproteobacteria</taxon>
        <taxon>Burkholderiales</taxon>
        <taxon>Alcaligenaceae</taxon>
        <taxon>Achromobacter</taxon>
    </lineage>
</organism>
<dbReference type="GO" id="GO:0008757">
    <property type="term" value="F:S-adenosylmethionine-dependent methyltransferase activity"/>
    <property type="evidence" value="ECO:0007669"/>
    <property type="project" value="InterPro"/>
</dbReference>
<sequence length="274" mass="29559">MNTSAGDRIFSGSIPQFYQRYMVPLIFQPYAADLAARVAALRPASVLEIAAGTGAVTRLLADQLPAGASITATDLNPAMLEQAENLGANRNVTWRQADAMRLPFQDQFFDAVVCQFGYMFLPDKPAGFAEARRVLRPGGTFLFNVWDRIEDNAFADTVEQALAQLFPADPPKFMSRVPHGYHDLAMIAGDLARGGFTGQQAIETVAYESRADTPQTAAIAFCQGTPLRNEIEARGANMLEQAVDVATKALHARYGAGPITGKIQAHVITAPRGA</sequence>
<feature type="domain" description="Methyltransferase type 11" evidence="1">
    <location>
        <begin position="47"/>
        <end position="143"/>
    </location>
</feature>
<reference evidence="2 3" key="1">
    <citation type="submission" date="2020-04" db="EMBL/GenBank/DDBJ databases">
        <authorList>
            <person name="De Canck E."/>
        </authorList>
    </citation>
    <scope>NUCLEOTIDE SEQUENCE [LARGE SCALE GENOMIC DNA]</scope>
    <source>
        <strain evidence="2 3">LMG 6000</strain>
    </source>
</reference>
<keyword evidence="2" id="KW-0489">Methyltransferase</keyword>
<protein>
    <submittedName>
        <fullName evidence="2">2-methoxy-6-polyprenyl-1,4-benzoquinol methylase, mitochondrial</fullName>
        <ecNumber evidence="2">2.1.1.163</ecNumber>
    </submittedName>
</protein>
<dbReference type="SUPFAM" id="SSF53335">
    <property type="entry name" value="S-adenosyl-L-methionine-dependent methyltransferases"/>
    <property type="match status" value="1"/>
</dbReference>
<name>A0A6S7F8Z5_9BURK</name>
<evidence type="ECO:0000259" key="1">
    <source>
        <dbReference type="Pfam" id="PF08241"/>
    </source>
</evidence>